<sequence>MKVSQGSQPLEQQQNLENIRGKQPREHGKTSGKQQGNRFSDGLNRQDVSLFQEQLRSAEGKSVPVQGKSAFQEEGEGSEQGQTDPLDLSHARLLAASDPAEARSISVSNPSELFSSVRQASTEARVDKAMSAIANQIEQAMRTEAMADKSDGRVLSLTLDANRFGLAGLKLMTTQGGLAVVLERMTGDRIAGEVQAAAQGLMSTLQQRFPDRKIRILDRLEQQEIESVDAGSSSMGGLSSIFAGNSANS</sequence>
<evidence type="ECO:0000313" key="3">
    <source>
        <dbReference type="Proteomes" id="UP000199598"/>
    </source>
</evidence>
<feature type="region of interest" description="Disordered" evidence="1">
    <location>
        <begin position="226"/>
        <end position="249"/>
    </location>
</feature>
<dbReference type="RefSeq" id="WP_093523780.1">
    <property type="nucleotide sequence ID" value="NZ_FOSK01000018.1"/>
</dbReference>
<proteinExistence type="predicted"/>
<organism evidence="2 3">
    <name type="scientific">Pseudovibrio ascidiaceicola</name>
    <dbReference type="NCBI Taxonomy" id="285279"/>
    <lineage>
        <taxon>Bacteria</taxon>
        <taxon>Pseudomonadati</taxon>
        <taxon>Pseudomonadota</taxon>
        <taxon>Alphaproteobacteria</taxon>
        <taxon>Hyphomicrobiales</taxon>
        <taxon>Stappiaceae</taxon>
        <taxon>Pseudovibrio</taxon>
    </lineage>
</organism>
<reference evidence="2 3" key="1">
    <citation type="submission" date="2016-10" db="EMBL/GenBank/DDBJ databases">
        <authorList>
            <person name="Varghese N."/>
            <person name="Submissions S."/>
        </authorList>
    </citation>
    <scope>NUCLEOTIDE SEQUENCE [LARGE SCALE GENOMIC DNA]</scope>
    <source>
        <strain evidence="2 3">DSM 16392</strain>
    </source>
</reference>
<feature type="compositionally biased region" description="Polar residues" evidence="1">
    <location>
        <begin position="1"/>
        <end position="17"/>
    </location>
</feature>
<feature type="compositionally biased region" description="Polar residues" evidence="1">
    <location>
        <begin position="46"/>
        <end position="55"/>
    </location>
</feature>
<keyword evidence="3" id="KW-1185">Reference proteome</keyword>
<dbReference type="Proteomes" id="UP000199598">
    <property type="component" value="Unassembled WGS sequence"/>
</dbReference>
<evidence type="ECO:0000256" key="1">
    <source>
        <dbReference type="SAM" id="MobiDB-lite"/>
    </source>
</evidence>
<feature type="compositionally biased region" description="Polar residues" evidence="1">
    <location>
        <begin position="230"/>
        <end position="249"/>
    </location>
</feature>
<gene>
    <name evidence="2" type="ORF">SAMN04488518_11859</name>
</gene>
<evidence type="ECO:0008006" key="4">
    <source>
        <dbReference type="Google" id="ProtNLM"/>
    </source>
</evidence>
<dbReference type="EMBL" id="FOSK01000018">
    <property type="protein sequence ID" value="SFL15225.1"/>
    <property type="molecule type" value="Genomic_DNA"/>
</dbReference>
<name>A0A1I4FB78_9HYPH</name>
<comment type="caution">
    <text evidence="2">The sequence shown here is derived from an EMBL/GenBank/DDBJ whole genome shotgun (WGS) entry which is preliminary data.</text>
</comment>
<accession>A0A1I4FB78</accession>
<protein>
    <recommendedName>
        <fullName evidence="4">Flagellar hook-length control protein FliK</fullName>
    </recommendedName>
</protein>
<evidence type="ECO:0000313" key="2">
    <source>
        <dbReference type="EMBL" id="SFL15225.1"/>
    </source>
</evidence>
<feature type="region of interest" description="Disordered" evidence="1">
    <location>
        <begin position="1"/>
        <end position="85"/>
    </location>
</feature>
<feature type="compositionally biased region" description="Basic and acidic residues" evidence="1">
    <location>
        <begin position="19"/>
        <end position="29"/>
    </location>
</feature>